<dbReference type="OrthoDB" id="6359816at2759"/>
<dbReference type="InterPro" id="IPR045005">
    <property type="entry name" value="BPM1-6"/>
</dbReference>
<dbReference type="SUPFAM" id="SSF49599">
    <property type="entry name" value="TRAF domain-like"/>
    <property type="match status" value="1"/>
</dbReference>
<organism evidence="5 6">
    <name type="scientific">Miscanthus lutarioriparius</name>
    <dbReference type="NCBI Taxonomy" id="422564"/>
    <lineage>
        <taxon>Eukaryota</taxon>
        <taxon>Viridiplantae</taxon>
        <taxon>Streptophyta</taxon>
        <taxon>Embryophyta</taxon>
        <taxon>Tracheophyta</taxon>
        <taxon>Spermatophyta</taxon>
        <taxon>Magnoliopsida</taxon>
        <taxon>Liliopsida</taxon>
        <taxon>Poales</taxon>
        <taxon>Poaceae</taxon>
        <taxon>PACMAD clade</taxon>
        <taxon>Panicoideae</taxon>
        <taxon>Andropogonodae</taxon>
        <taxon>Andropogoneae</taxon>
        <taxon>Saccharinae</taxon>
        <taxon>Miscanthus</taxon>
    </lineage>
</organism>
<comment type="pathway">
    <text evidence="1">Protein modification; protein ubiquitination.</text>
</comment>
<dbReference type="Pfam" id="PF00651">
    <property type="entry name" value="BTB"/>
    <property type="match status" value="1"/>
</dbReference>
<feature type="region of interest" description="Disordered" evidence="2">
    <location>
        <begin position="1"/>
        <end position="21"/>
    </location>
</feature>
<dbReference type="EMBL" id="CAJGYO010000012">
    <property type="protein sequence ID" value="CAD6262177.1"/>
    <property type="molecule type" value="Genomic_DNA"/>
</dbReference>
<evidence type="ECO:0000313" key="5">
    <source>
        <dbReference type="EMBL" id="CAD6262177.1"/>
    </source>
</evidence>
<accession>A0A811R0I0</accession>
<dbReference type="PROSITE" id="PS50097">
    <property type="entry name" value="BTB"/>
    <property type="match status" value="1"/>
</dbReference>
<sequence length="308" mass="33630">MEARSVTGPPPPPLPAGALADRRDPSAIPDGCFRLPKTSSTSLTKSFTAVHDFRVTDYSLLEGMGFGRYVSSSTFSVGGSDWAVRFYPDGATAGLLGDVSAFLYYYSRDRDAPGVRARFTLNLLERDGKMPPATNPYMKHTFSLASDNWGFTKFMEKSRLQQGSPYLDRDCLTIRCVLTVVIDSRTVDNEMNSVVVPPSNLYQDFGEMLSDGEGADVTFTVDGQLFHAHRCVLAFRSPVFRAALFGPMKEKAENLIKIDDMEPAILRLCFTSSTQIVCLIAAVMAECGDAALARCSGPVWSGEAKVVV</sequence>
<dbReference type="InterPro" id="IPR011333">
    <property type="entry name" value="SKP1/BTB/POZ_sf"/>
</dbReference>
<dbReference type="SUPFAM" id="SSF54695">
    <property type="entry name" value="POZ domain"/>
    <property type="match status" value="1"/>
</dbReference>
<dbReference type="PROSITE" id="PS50144">
    <property type="entry name" value="MATH"/>
    <property type="match status" value="1"/>
</dbReference>
<evidence type="ECO:0000256" key="1">
    <source>
        <dbReference type="ARBA" id="ARBA00004906"/>
    </source>
</evidence>
<feature type="domain" description="BTB" evidence="3">
    <location>
        <begin position="215"/>
        <end position="267"/>
    </location>
</feature>
<dbReference type="PANTHER" id="PTHR26379:SF321">
    <property type="entry name" value="OS04G0625600 PROTEIN"/>
    <property type="match status" value="1"/>
</dbReference>
<evidence type="ECO:0000256" key="2">
    <source>
        <dbReference type="SAM" id="MobiDB-lite"/>
    </source>
</evidence>
<dbReference type="Gene3D" id="3.30.710.10">
    <property type="entry name" value="Potassium Channel Kv1.1, Chain A"/>
    <property type="match status" value="1"/>
</dbReference>
<dbReference type="CDD" id="cd00121">
    <property type="entry name" value="MATH"/>
    <property type="match status" value="1"/>
</dbReference>
<comment type="caution">
    <text evidence="5">The sequence shown here is derived from an EMBL/GenBank/DDBJ whole genome shotgun (WGS) entry which is preliminary data.</text>
</comment>
<keyword evidence="6" id="KW-1185">Reference proteome</keyword>
<dbReference type="InterPro" id="IPR008974">
    <property type="entry name" value="TRAF-like"/>
</dbReference>
<evidence type="ECO:0000259" key="4">
    <source>
        <dbReference type="PROSITE" id="PS50144"/>
    </source>
</evidence>
<dbReference type="InterPro" id="IPR002083">
    <property type="entry name" value="MATH/TRAF_dom"/>
</dbReference>
<dbReference type="Gene3D" id="2.60.210.10">
    <property type="entry name" value="Apoptosis, Tumor Necrosis Factor Receptor Associated Protein 2, Chain A"/>
    <property type="match status" value="1"/>
</dbReference>
<evidence type="ECO:0000259" key="3">
    <source>
        <dbReference type="PROSITE" id="PS50097"/>
    </source>
</evidence>
<dbReference type="Pfam" id="PF22486">
    <property type="entry name" value="MATH_2"/>
    <property type="match status" value="1"/>
</dbReference>
<dbReference type="InterPro" id="IPR000210">
    <property type="entry name" value="BTB/POZ_dom"/>
</dbReference>
<dbReference type="Proteomes" id="UP000604825">
    <property type="component" value="Unassembled WGS sequence"/>
</dbReference>
<dbReference type="GO" id="GO:0016567">
    <property type="term" value="P:protein ubiquitination"/>
    <property type="evidence" value="ECO:0007669"/>
    <property type="project" value="InterPro"/>
</dbReference>
<gene>
    <name evidence="5" type="ORF">NCGR_LOCUS45555</name>
</gene>
<evidence type="ECO:0000313" key="6">
    <source>
        <dbReference type="Proteomes" id="UP000604825"/>
    </source>
</evidence>
<proteinExistence type="predicted"/>
<feature type="domain" description="MATH" evidence="4">
    <location>
        <begin position="48"/>
        <end position="178"/>
    </location>
</feature>
<dbReference type="AlphaFoldDB" id="A0A811R0I0"/>
<reference evidence="5" key="1">
    <citation type="submission" date="2020-10" db="EMBL/GenBank/DDBJ databases">
        <authorList>
            <person name="Han B."/>
            <person name="Lu T."/>
            <person name="Zhao Q."/>
            <person name="Huang X."/>
            <person name="Zhao Y."/>
        </authorList>
    </citation>
    <scope>NUCLEOTIDE SEQUENCE</scope>
</reference>
<protein>
    <submittedName>
        <fullName evidence="5">Uncharacterized protein</fullName>
    </submittedName>
</protein>
<dbReference type="PANTHER" id="PTHR26379">
    <property type="entry name" value="BTB/POZ AND MATH DOMAIN-CONTAINING PROTEIN 1"/>
    <property type="match status" value="1"/>
</dbReference>
<name>A0A811R0I0_9POAL</name>